<accession>A0A202BCY9</accession>
<sequence>MNIDLQQFCASEHDRRTWLRTPFNVGGKTGASNGLIMIELDAVGDHPSPPSDFNVAKVLDSTPTAGYEPLPALPAPVLVPCRKCGGHGHGRKCESCDGDGEFEHHGHDYECKACDGEGELAGECPDCRGTGKRETSNLVQINDAFFNLRYLSLVAALPSAEIATAGPSGIAGFRFIGGRGALMPTRT</sequence>
<dbReference type="InterPro" id="IPR036410">
    <property type="entry name" value="HSP_DnaJ_Cys-rich_dom_sf"/>
</dbReference>
<evidence type="ECO:0008006" key="3">
    <source>
        <dbReference type="Google" id="ProtNLM"/>
    </source>
</evidence>
<evidence type="ECO:0000313" key="2">
    <source>
        <dbReference type="Proteomes" id="UP000196342"/>
    </source>
</evidence>
<dbReference type="RefSeq" id="WP_087697476.1">
    <property type="nucleotide sequence ID" value="NZ_NHOO01000004.1"/>
</dbReference>
<keyword evidence="2" id="KW-1185">Reference proteome</keyword>
<name>A0A202BCY9_CHRVL</name>
<organism evidence="1 2">
    <name type="scientific">Chromobacterium violaceum</name>
    <dbReference type="NCBI Taxonomy" id="536"/>
    <lineage>
        <taxon>Bacteria</taxon>
        <taxon>Pseudomonadati</taxon>
        <taxon>Pseudomonadota</taxon>
        <taxon>Betaproteobacteria</taxon>
        <taxon>Neisseriales</taxon>
        <taxon>Chromobacteriaceae</taxon>
        <taxon>Chromobacterium</taxon>
    </lineage>
</organism>
<dbReference type="EMBL" id="NHOO01000004">
    <property type="protein sequence ID" value="OVE49414.1"/>
    <property type="molecule type" value="Genomic_DNA"/>
</dbReference>
<comment type="caution">
    <text evidence="1">The sequence shown here is derived from an EMBL/GenBank/DDBJ whole genome shotgun (WGS) entry which is preliminary data.</text>
</comment>
<protein>
    <recommendedName>
        <fullName evidence="3">Chaperone protein DnaJ</fullName>
    </recommendedName>
</protein>
<dbReference type="SUPFAM" id="SSF57938">
    <property type="entry name" value="DnaJ/Hsp40 cysteine-rich domain"/>
    <property type="match status" value="1"/>
</dbReference>
<dbReference type="AlphaFoldDB" id="A0A202BCY9"/>
<gene>
    <name evidence="1" type="ORF">CBW21_05900</name>
</gene>
<dbReference type="Proteomes" id="UP000196342">
    <property type="component" value="Unassembled WGS sequence"/>
</dbReference>
<proteinExistence type="predicted"/>
<evidence type="ECO:0000313" key="1">
    <source>
        <dbReference type="EMBL" id="OVE49414.1"/>
    </source>
</evidence>
<reference evidence="1 2" key="1">
    <citation type="submission" date="2017-05" db="EMBL/GenBank/DDBJ databases">
        <title>Chromobacterium violaceum GHPS1 isolated from Hydrocarbon polluted soil in French Guiana display an awesome secondary metabolite arsenal and a battery of drug and heavy-metal-resistance and detoxification of xenobiotics proteins.</title>
        <authorList>
            <person name="Belbahri L."/>
        </authorList>
    </citation>
    <scope>NUCLEOTIDE SEQUENCE [LARGE SCALE GENOMIC DNA]</scope>
    <source>
        <strain evidence="1 2">GHPS1</strain>
    </source>
</reference>